<dbReference type="NCBIfam" id="TIGR00274">
    <property type="entry name" value="N-acetylmuramic acid 6-phosphate etherase"/>
    <property type="match status" value="1"/>
</dbReference>
<feature type="domain" description="SIS" evidence="5">
    <location>
        <begin position="66"/>
        <end position="230"/>
    </location>
</feature>
<gene>
    <name evidence="3 6" type="primary">murQ</name>
    <name evidence="6" type="ORF">ACFPOE_13400</name>
</gene>
<evidence type="ECO:0000256" key="3">
    <source>
        <dbReference type="HAMAP-Rule" id="MF_00068"/>
    </source>
</evidence>
<dbReference type="NCBIfam" id="NF009222">
    <property type="entry name" value="PRK12570.1"/>
    <property type="match status" value="1"/>
</dbReference>
<dbReference type="Proteomes" id="UP001596037">
    <property type="component" value="Unassembled WGS sequence"/>
</dbReference>
<comment type="pathway">
    <text evidence="3">Cell wall biogenesis; peptidoglycan recycling.</text>
</comment>
<dbReference type="GO" id="GO:0016829">
    <property type="term" value="F:lyase activity"/>
    <property type="evidence" value="ECO:0007669"/>
    <property type="project" value="UniProtKB-KW"/>
</dbReference>
<feature type="active site" description="Proton donor" evidence="3">
    <location>
        <position position="94"/>
    </location>
</feature>
<comment type="pathway">
    <text evidence="3">Amino-sugar metabolism; 1,6-anhydro-N-acetylmuramate degradation.</text>
</comment>
<name>A0ABW0NF09_9BURK</name>
<dbReference type="HAMAP" id="MF_00068">
    <property type="entry name" value="MurQ"/>
    <property type="match status" value="1"/>
</dbReference>
<feature type="compositionally biased region" description="Basic and acidic residues" evidence="4">
    <location>
        <begin position="14"/>
        <end position="23"/>
    </location>
</feature>
<evidence type="ECO:0000256" key="4">
    <source>
        <dbReference type="SAM" id="MobiDB-lite"/>
    </source>
</evidence>
<dbReference type="PROSITE" id="PS51464">
    <property type="entry name" value="SIS"/>
    <property type="match status" value="1"/>
</dbReference>
<dbReference type="PANTHER" id="PTHR10088:SF4">
    <property type="entry name" value="GLUCOKINASE REGULATORY PROTEIN"/>
    <property type="match status" value="1"/>
</dbReference>
<dbReference type="PANTHER" id="PTHR10088">
    <property type="entry name" value="GLUCOKINASE REGULATORY PROTEIN"/>
    <property type="match status" value="1"/>
</dbReference>
<dbReference type="InterPro" id="IPR046348">
    <property type="entry name" value="SIS_dom_sf"/>
</dbReference>
<comment type="pathway">
    <text evidence="3">Amino-sugar metabolism; N-acetylmuramate degradation.</text>
</comment>
<dbReference type="Pfam" id="PF22645">
    <property type="entry name" value="GKRP_SIS_N"/>
    <property type="match status" value="1"/>
</dbReference>
<keyword evidence="7" id="KW-1185">Reference proteome</keyword>
<evidence type="ECO:0000256" key="1">
    <source>
        <dbReference type="ARBA" id="ARBA00023239"/>
    </source>
</evidence>
<dbReference type="CDD" id="cd05007">
    <property type="entry name" value="SIS_Etherase"/>
    <property type="match status" value="1"/>
</dbReference>
<keyword evidence="1 3" id="KW-0456">Lyase</keyword>
<evidence type="ECO:0000256" key="2">
    <source>
        <dbReference type="ARBA" id="ARBA00023277"/>
    </source>
</evidence>
<dbReference type="SUPFAM" id="SSF53697">
    <property type="entry name" value="SIS domain"/>
    <property type="match status" value="1"/>
</dbReference>
<dbReference type="Gene3D" id="3.40.50.10490">
    <property type="entry name" value="Glucose-6-phosphate isomerase like protein, domain 1"/>
    <property type="match status" value="2"/>
</dbReference>
<dbReference type="InterPro" id="IPR040190">
    <property type="entry name" value="MURQ/GCKR"/>
</dbReference>
<protein>
    <recommendedName>
        <fullName evidence="3">N-acetylmuramic acid 6-phosphate etherase</fullName>
        <shortName evidence="3">MurNAc-6-P etherase</shortName>
        <ecNumber evidence="3">4.2.1.126</ecNumber>
    </recommendedName>
    <alternativeName>
        <fullName evidence="3">N-acetylmuramic acid 6-phosphate hydrolase</fullName>
    </alternativeName>
    <alternativeName>
        <fullName evidence="3">N-acetylmuramic acid 6-phosphate lyase</fullName>
    </alternativeName>
</protein>
<comment type="similarity">
    <text evidence="3">Belongs to the GCKR-like family. MurNAc-6-P etherase subfamily.</text>
</comment>
<feature type="active site" evidence="3">
    <location>
        <position position="125"/>
    </location>
</feature>
<dbReference type="NCBIfam" id="NF003915">
    <property type="entry name" value="PRK05441.1"/>
    <property type="match status" value="1"/>
</dbReference>
<evidence type="ECO:0000313" key="6">
    <source>
        <dbReference type="EMBL" id="MFC5498536.1"/>
    </source>
</evidence>
<comment type="catalytic activity">
    <reaction evidence="3">
        <text>N-acetyl-D-muramate 6-phosphate + H2O = N-acetyl-D-glucosamine 6-phosphate + (R)-lactate</text>
        <dbReference type="Rhea" id="RHEA:26410"/>
        <dbReference type="ChEBI" id="CHEBI:15377"/>
        <dbReference type="ChEBI" id="CHEBI:16004"/>
        <dbReference type="ChEBI" id="CHEBI:57513"/>
        <dbReference type="ChEBI" id="CHEBI:58722"/>
        <dbReference type="EC" id="4.2.1.126"/>
    </reaction>
</comment>
<dbReference type="PROSITE" id="PS01272">
    <property type="entry name" value="GCKR"/>
    <property type="match status" value="1"/>
</dbReference>
<evidence type="ECO:0000259" key="5">
    <source>
        <dbReference type="PROSITE" id="PS51464"/>
    </source>
</evidence>
<dbReference type="RefSeq" id="WP_376850586.1">
    <property type="nucleotide sequence ID" value="NZ_JBHSMF010000006.1"/>
</dbReference>
<comment type="miscellaneous">
    <text evidence="3">A lyase-type mechanism (elimination/hydration) is suggested for the cleavage of the lactyl ether bond of MurNAc 6-phosphate, with the formation of an alpha,beta-unsaturated aldehyde intermediate with (E)-stereochemistry, followed by the syn addition of water to give product.</text>
</comment>
<keyword evidence="2 3" id="KW-0119">Carbohydrate metabolism</keyword>
<comment type="subunit">
    <text evidence="3">Homodimer.</text>
</comment>
<dbReference type="InterPro" id="IPR005486">
    <property type="entry name" value="Glucokinase_regulatory_CS"/>
</dbReference>
<dbReference type="Gene3D" id="1.10.8.1080">
    <property type="match status" value="1"/>
</dbReference>
<comment type="caution">
    <text evidence="6">The sequence shown here is derived from an EMBL/GenBank/DDBJ whole genome shotgun (WGS) entry which is preliminary data.</text>
</comment>
<dbReference type="InterPro" id="IPR001347">
    <property type="entry name" value="SIS_dom"/>
</dbReference>
<organism evidence="6 7">
    <name type="scientific">Caenimonas terrae</name>
    <dbReference type="NCBI Taxonomy" id="696074"/>
    <lineage>
        <taxon>Bacteria</taxon>
        <taxon>Pseudomonadati</taxon>
        <taxon>Pseudomonadota</taxon>
        <taxon>Betaproteobacteria</taxon>
        <taxon>Burkholderiales</taxon>
        <taxon>Comamonadaceae</taxon>
        <taxon>Caenimonas</taxon>
    </lineage>
</organism>
<accession>A0ABW0NF09</accession>
<reference evidence="7" key="1">
    <citation type="journal article" date="2019" name="Int. J. Syst. Evol. Microbiol.">
        <title>The Global Catalogue of Microorganisms (GCM) 10K type strain sequencing project: providing services to taxonomists for standard genome sequencing and annotation.</title>
        <authorList>
            <consortium name="The Broad Institute Genomics Platform"/>
            <consortium name="The Broad Institute Genome Sequencing Center for Infectious Disease"/>
            <person name="Wu L."/>
            <person name="Ma J."/>
        </authorList>
    </citation>
    <scope>NUCLEOTIDE SEQUENCE [LARGE SCALE GENOMIC DNA]</scope>
    <source>
        <strain evidence="7">CCUG 57401</strain>
    </source>
</reference>
<feature type="region of interest" description="Disordered" evidence="4">
    <location>
        <begin position="1"/>
        <end position="28"/>
    </location>
</feature>
<comment type="function">
    <text evidence="3">Specifically catalyzes the cleavage of the D-lactyl ether substituent of MurNAc 6-phosphate, producing GlcNAc 6-phosphate and D-lactate. Together with AnmK, is also required for the utilization of anhydro-N-acetylmuramic acid (anhMurNAc) either imported from the medium or derived from its own cell wall murein, and thus plays a role in cell wall recycling.</text>
</comment>
<evidence type="ECO:0000313" key="7">
    <source>
        <dbReference type="Proteomes" id="UP001596037"/>
    </source>
</evidence>
<dbReference type="EC" id="4.2.1.126" evidence="3"/>
<dbReference type="EMBL" id="JBHSMF010000006">
    <property type="protein sequence ID" value="MFC5498536.1"/>
    <property type="molecule type" value="Genomic_DNA"/>
</dbReference>
<proteinExistence type="inferred from homology"/>
<sequence length="312" mass="32717">MTPPKPNSPQAQPDDLRLTEQRNPRSAGIDRMSALEIVDLINAEDRTVAAAVGEQREPIARAIAMVVECLGKGGRLVYVGAGTSGRLGVLDASEMPPTYGTQPETVQGVIAGGYEALLRAQEGAEDRPEDGAAAMDDRGIGADDFVLGIATSGTTPYVHGALRRARELGARTGLLLCTHASDEMRRDNDVVIAPLVGPEVITGSTRMKAGTATKMVLNTISTAAMVQTGKVYGNLMVDLTVTCQKLQDRGERILMDTLGLPREQAVALLDAAGGHVKTAIVMARLSLDAAQARRRLEAAGGSVADVLRTPGG</sequence>
<dbReference type="InterPro" id="IPR005488">
    <property type="entry name" value="Etherase_MurQ"/>
</dbReference>